<name>A0A7X0MX21_9GAMM</name>
<keyword evidence="3" id="KW-1185">Reference proteome</keyword>
<protein>
    <recommendedName>
        <fullName evidence="4">RxLR effector protein</fullName>
    </recommendedName>
</protein>
<dbReference type="Proteomes" id="UP000528457">
    <property type="component" value="Unassembled WGS sequence"/>
</dbReference>
<accession>A0A7X0MX21</accession>
<organism evidence="2 3">
    <name type="scientific">Pseudoteredinibacter isoporae</name>
    <dbReference type="NCBI Taxonomy" id="570281"/>
    <lineage>
        <taxon>Bacteria</taxon>
        <taxon>Pseudomonadati</taxon>
        <taxon>Pseudomonadota</taxon>
        <taxon>Gammaproteobacteria</taxon>
        <taxon>Cellvibrionales</taxon>
        <taxon>Cellvibrionaceae</taxon>
        <taxon>Pseudoteredinibacter</taxon>
    </lineage>
</organism>
<evidence type="ECO:0008006" key="4">
    <source>
        <dbReference type="Google" id="ProtNLM"/>
    </source>
</evidence>
<feature type="signal peptide" evidence="1">
    <location>
        <begin position="1"/>
        <end position="20"/>
    </location>
</feature>
<dbReference type="RefSeq" id="WP_166845145.1">
    <property type="nucleotide sequence ID" value="NZ_JAAONY010000002.1"/>
</dbReference>
<dbReference type="AlphaFoldDB" id="A0A7X0MX21"/>
<feature type="chain" id="PRO_5031061023" description="RxLR effector protein" evidence="1">
    <location>
        <begin position="21"/>
        <end position="143"/>
    </location>
</feature>
<reference evidence="2 3" key="1">
    <citation type="submission" date="2020-08" db="EMBL/GenBank/DDBJ databases">
        <title>Genomic Encyclopedia of Type Strains, Phase IV (KMG-IV): sequencing the most valuable type-strain genomes for metagenomic binning, comparative biology and taxonomic classification.</title>
        <authorList>
            <person name="Goeker M."/>
        </authorList>
    </citation>
    <scope>NUCLEOTIDE SEQUENCE [LARGE SCALE GENOMIC DNA]</scope>
    <source>
        <strain evidence="2 3">DSM 22368</strain>
    </source>
</reference>
<proteinExistence type="predicted"/>
<keyword evidence="1" id="KW-0732">Signal</keyword>
<evidence type="ECO:0000313" key="2">
    <source>
        <dbReference type="EMBL" id="MBB6522825.1"/>
    </source>
</evidence>
<dbReference type="EMBL" id="JACHHT010000002">
    <property type="protein sequence ID" value="MBB6522825.1"/>
    <property type="molecule type" value="Genomic_DNA"/>
</dbReference>
<evidence type="ECO:0000256" key="1">
    <source>
        <dbReference type="SAM" id="SignalP"/>
    </source>
</evidence>
<gene>
    <name evidence="2" type="ORF">HNR48_003110</name>
</gene>
<dbReference type="InParanoid" id="A0A7X0MX21"/>
<comment type="caution">
    <text evidence="2">The sequence shown here is derived from an EMBL/GenBank/DDBJ whole genome shotgun (WGS) entry which is preliminary data.</text>
</comment>
<sequence length="143" mass="16224">MVRCLFFVFSLAFLSSISVAKDVSEDQLVREIQSIKPAFDGFSARENREPTVQDIMAMGQLGGTLVPDEDVSFHKKRKTARSFELSKSSRSKNDAIDQHIMFGEAMNEWNQHNYDHAYDMLGEYVKAFQNGIWWTGSHSAPGL</sequence>
<evidence type="ECO:0000313" key="3">
    <source>
        <dbReference type="Proteomes" id="UP000528457"/>
    </source>
</evidence>